<keyword evidence="3" id="KW-1185">Reference proteome</keyword>
<evidence type="ECO:0000256" key="1">
    <source>
        <dbReference type="SAM" id="MobiDB-lite"/>
    </source>
</evidence>
<dbReference type="STRING" id="3775.A0A1Q3D192"/>
<comment type="caution">
    <text evidence="2">The sequence shown here is derived from an EMBL/GenBank/DDBJ whole genome shotgun (WGS) entry which is preliminary data.</text>
</comment>
<dbReference type="InParanoid" id="A0A1Q3D192"/>
<protein>
    <submittedName>
        <fullName evidence="2">Uncharacterized protein</fullName>
    </submittedName>
</protein>
<organism evidence="2 3">
    <name type="scientific">Cephalotus follicularis</name>
    <name type="common">Albany pitcher plant</name>
    <dbReference type="NCBI Taxonomy" id="3775"/>
    <lineage>
        <taxon>Eukaryota</taxon>
        <taxon>Viridiplantae</taxon>
        <taxon>Streptophyta</taxon>
        <taxon>Embryophyta</taxon>
        <taxon>Tracheophyta</taxon>
        <taxon>Spermatophyta</taxon>
        <taxon>Magnoliopsida</taxon>
        <taxon>eudicotyledons</taxon>
        <taxon>Gunneridae</taxon>
        <taxon>Pentapetalae</taxon>
        <taxon>rosids</taxon>
        <taxon>fabids</taxon>
        <taxon>Oxalidales</taxon>
        <taxon>Cephalotaceae</taxon>
        <taxon>Cephalotus</taxon>
    </lineage>
</organism>
<accession>A0A1Q3D192</accession>
<dbReference type="FunCoup" id="A0A1Q3D192">
    <property type="interactions" value="993"/>
</dbReference>
<evidence type="ECO:0000313" key="2">
    <source>
        <dbReference type="EMBL" id="GAV86063.1"/>
    </source>
</evidence>
<dbReference type="EMBL" id="BDDD01003790">
    <property type="protein sequence ID" value="GAV86063.1"/>
    <property type="molecule type" value="Genomic_DNA"/>
</dbReference>
<name>A0A1Q3D192_CEPFO</name>
<sequence length="825" mass="90509">MESETNNNITKTTNWTIAGGGSIVNSVTFESSFTSTINTNEEVNDDATTADSTPKSALIMHPPSPYPPPCEITVTFAQRHEVKQVYVRSSARVYEIYYASDLQSDSEYLCTVRCGLAARDEEVLHTPDIEVADLAFLKGIGGEVDEKQLKSDGSFSPNEDGWVEIKVPDTYPRRSTQDFYEATAEISDAHPCISLTIRLLSLQDKGCVFVDEVYMFGDPVNSACTENQVGQTENPAGSCLMAMLMPTLLQLSKTKGVSGIQDKQTEPGSTDSPGGGGIEQEPQLSVDQQEVKFQGAVSATAKLAQLPLQVPDKESKPDVSCNHIEKVLDQLVSRVSRIEDLFLRFEESMLKPIRSIDARLQQVEQQVEMLSSKSQNSELCTRISAPEFSCHESDEKSFYDDGFDNYNMGESGKDEQDFLSANLPDDNSDVANANQTFPSLVISAPEFSNADDEEENHELDSVTGSPDDKPRYACSIDDALASALAGFLSSTIETQKYTQALAVKAPDFLNEDGKSDRKDTPKAQCEVTVVPFPSIDTPKAQRELTAVPFVFIDGTAGTECVEDLLPTSSNISSLEREETANTSLNDENCNKICDGFYEFDEQYQHHVAGEEGDFLGSSIEDSVSLVKCDMKRTNSCQLLEDKENGEGSDGDISSLDKGVIWKRVYEDQIDDGSDAMQERAVVRSDFAAAKEVKQRFNKDLLRDALEISCAASAVDFGIPILDVRFISQGNSNIKSTLEALFVGMPISNDESSLVEGNVYGRATGESNLISVEDIDVTDPAPVWDSNFLLNFDYNNVSHLPLSVDDEKMQGYQAFNNEKLLATSLI</sequence>
<dbReference type="Proteomes" id="UP000187406">
    <property type="component" value="Unassembled WGS sequence"/>
</dbReference>
<gene>
    <name evidence="2" type="ORF">CFOL_v3_29496</name>
</gene>
<evidence type="ECO:0000313" key="3">
    <source>
        <dbReference type="Proteomes" id="UP000187406"/>
    </source>
</evidence>
<proteinExistence type="predicted"/>
<reference evidence="3" key="1">
    <citation type="submission" date="2016-04" db="EMBL/GenBank/DDBJ databases">
        <title>Cephalotus genome sequencing.</title>
        <authorList>
            <person name="Fukushima K."/>
            <person name="Hasebe M."/>
            <person name="Fang X."/>
        </authorList>
    </citation>
    <scope>NUCLEOTIDE SEQUENCE [LARGE SCALE GENOMIC DNA]</scope>
    <source>
        <strain evidence="3">cv. St1</strain>
    </source>
</reference>
<feature type="region of interest" description="Disordered" evidence="1">
    <location>
        <begin position="255"/>
        <end position="281"/>
    </location>
</feature>
<dbReference type="PANTHER" id="PTHR37261:SF1">
    <property type="entry name" value="40S RIBOSOMAL PROTEIN S27"/>
    <property type="match status" value="1"/>
</dbReference>
<dbReference type="OrthoDB" id="1939758at2759"/>
<feature type="region of interest" description="Disordered" evidence="1">
    <location>
        <begin position="449"/>
        <end position="468"/>
    </location>
</feature>
<dbReference type="PANTHER" id="PTHR37261">
    <property type="entry name" value="40S RIBOSOMAL PROTEIN S27"/>
    <property type="match status" value="1"/>
</dbReference>
<dbReference type="AlphaFoldDB" id="A0A1Q3D192"/>